<dbReference type="EMBL" id="JAWJZI010000007">
    <property type="protein sequence ID" value="MDV5170757.1"/>
    <property type="molecule type" value="Genomic_DNA"/>
</dbReference>
<dbReference type="NCBIfam" id="TIGR00702">
    <property type="entry name" value="YcaO-type kinase domain"/>
    <property type="match status" value="1"/>
</dbReference>
<reference evidence="2 3" key="1">
    <citation type="submission" date="2023-10" db="EMBL/GenBank/DDBJ databases">
        <title>Marine bacteria isolated from horseshoe crab.</title>
        <authorList>
            <person name="Cheng T.H."/>
        </authorList>
    </citation>
    <scope>NUCLEOTIDE SEQUENCE [LARGE SCALE GENOMIC DNA]</scope>
    <source>
        <strain evidence="2 3">HSC6</strain>
    </source>
</reference>
<dbReference type="PANTHER" id="PTHR37809">
    <property type="entry name" value="RIBOSOMAL PROTEIN S12 METHYLTHIOTRANSFERASE ACCESSORY FACTOR YCAO"/>
    <property type="match status" value="1"/>
</dbReference>
<protein>
    <submittedName>
        <fullName evidence="2">YcaO-like family protein</fullName>
    </submittedName>
</protein>
<proteinExistence type="predicted"/>
<sequence length="584" mass="64022">MKTFIPGKDTALEDTLERFQTQLQAFGFNLNIENASWYNPIPNVWSVQFPEADAPMNTITGKGASQNAALASALGQLLAGLATNDFYANRYLGEAIANGEFVHYPNEKWFPIDLEENLPPEMILDERLTQYYDPTLELLGTDLVDLQSSNMARGICTLPFERQSDGETIDMPVNIISNLYAANGIAAGNSRFEARTHALCEIIERHIKNRILAKQVGLPAIPEPVLSQFTPVTESMNALEALGFNVNGYDASLGGKYPVVCVAITHQDSSVGFASFSAHPRFDVALERAIAGLVKDYSLDGLKALLASVSASEVTHEHVETENDWGASTCLLSPALLQATSEQAFVQWDFKGTSEESFEHLMSLLNTEGADAYIADYTHLGVECCRIIVPGWSEVCPVEDLIEANNNVALELREVLLALPGIEWDAEQYAEMFHIVEEEFDDEALLPTLLGMEAQPGDAWQTLRIGELKCLIALAGGDLELAQDFAKWSVAFNASVYSTERLGFFRCLVASLDLALEGERDPAECKASFEQAFGADTVAAAWGSIEGNVRFHGLTAGDMTMGQFPAHQELLRSYLKLQVAKQQN</sequence>
<dbReference type="Pfam" id="PF18381">
    <property type="entry name" value="YcaO_C"/>
    <property type="match status" value="1"/>
</dbReference>
<dbReference type="Pfam" id="PF02624">
    <property type="entry name" value="YcaO"/>
    <property type="match status" value="1"/>
</dbReference>
<dbReference type="PROSITE" id="PS51664">
    <property type="entry name" value="YCAO"/>
    <property type="match status" value="1"/>
</dbReference>
<dbReference type="Proteomes" id="UP001186452">
    <property type="component" value="Unassembled WGS sequence"/>
</dbReference>
<name>A0ABU3ZL68_9GAMM</name>
<comment type="caution">
    <text evidence="2">The sequence shown here is derived from an EMBL/GenBank/DDBJ whole genome shotgun (WGS) entry which is preliminary data.</text>
</comment>
<feature type="domain" description="YcaO" evidence="1">
    <location>
        <begin position="61"/>
        <end position="437"/>
    </location>
</feature>
<evidence type="ECO:0000259" key="1">
    <source>
        <dbReference type="PROSITE" id="PS51664"/>
    </source>
</evidence>
<evidence type="ECO:0000313" key="2">
    <source>
        <dbReference type="EMBL" id="MDV5170757.1"/>
    </source>
</evidence>
<organism evidence="2 3">
    <name type="scientific">Photobacterium rosenbergii</name>
    <dbReference type="NCBI Taxonomy" id="294936"/>
    <lineage>
        <taxon>Bacteria</taxon>
        <taxon>Pseudomonadati</taxon>
        <taxon>Pseudomonadota</taxon>
        <taxon>Gammaproteobacteria</taxon>
        <taxon>Vibrionales</taxon>
        <taxon>Vibrionaceae</taxon>
        <taxon>Photobacterium</taxon>
    </lineage>
</organism>
<evidence type="ECO:0000313" key="3">
    <source>
        <dbReference type="Proteomes" id="UP001186452"/>
    </source>
</evidence>
<dbReference type="InterPro" id="IPR041080">
    <property type="entry name" value="YcaO_C"/>
</dbReference>
<dbReference type="Gene3D" id="3.30.1330.230">
    <property type="match status" value="1"/>
</dbReference>
<accession>A0ABU3ZL68</accession>
<dbReference type="PANTHER" id="PTHR37809:SF1">
    <property type="entry name" value="RIBOSOMAL PROTEIN S12 METHYLTHIOTRANSFERASE ACCESSORY FACTOR YCAO"/>
    <property type="match status" value="1"/>
</dbReference>
<dbReference type="RefSeq" id="WP_317523567.1">
    <property type="nucleotide sequence ID" value="NZ_JAWJZI010000007.1"/>
</dbReference>
<keyword evidence="3" id="KW-1185">Reference proteome</keyword>
<dbReference type="InterPro" id="IPR003776">
    <property type="entry name" value="YcaO-like_dom"/>
</dbReference>
<gene>
    <name evidence="2" type="ORF">R2X38_17280</name>
</gene>